<dbReference type="SUPFAM" id="SSF55681">
    <property type="entry name" value="Class II aaRS and biotin synthetases"/>
    <property type="match status" value="1"/>
</dbReference>
<dbReference type="HAMAP" id="MF_00044">
    <property type="entry name" value="Asp_tRNA_synth_type1"/>
    <property type="match status" value="1"/>
</dbReference>
<evidence type="ECO:0000256" key="6">
    <source>
        <dbReference type="ARBA" id="ARBA00022917"/>
    </source>
</evidence>
<dbReference type="PANTHER" id="PTHR22594">
    <property type="entry name" value="ASPARTYL/LYSYL-TRNA SYNTHETASE"/>
    <property type="match status" value="1"/>
</dbReference>
<evidence type="ECO:0000256" key="8">
    <source>
        <dbReference type="HAMAP-Rule" id="MF_00044"/>
    </source>
</evidence>
<dbReference type="PANTHER" id="PTHR22594:SF5">
    <property type="entry name" value="ASPARTATE--TRNA LIGASE, MITOCHONDRIAL"/>
    <property type="match status" value="1"/>
</dbReference>
<dbReference type="PRINTS" id="PR01042">
    <property type="entry name" value="TRNASYNTHASP"/>
</dbReference>
<feature type="binding site" evidence="8">
    <location>
        <position position="219"/>
    </location>
    <ligand>
        <name>L-aspartate</name>
        <dbReference type="ChEBI" id="CHEBI:29991"/>
    </ligand>
</feature>
<organism evidence="10 11">
    <name type="scientific">Methylomonas fluvii</name>
    <dbReference type="NCBI Taxonomy" id="1854564"/>
    <lineage>
        <taxon>Bacteria</taxon>
        <taxon>Pseudomonadati</taxon>
        <taxon>Pseudomonadota</taxon>
        <taxon>Gammaproteobacteria</taxon>
        <taxon>Methylococcales</taxon>
        <taxon>Methylococcaceae</taxon>
        <taxon>Methylomonas</taxon>
    </lineage>
</organism>
<keyword evidence="5 8" id="KW-0067">ATP-binding</keyword>
<keyword evidence="6 8" id="KW-0648">Protein biosynthesis</keyword>
<dbReference type="InterPro" id="IPR047090">
    <property type="entry name" value="AspRS_core"/>
</dbReference>
<reference evidence="10 11" key="1">
    <citation type="submission" date="2020-09" db="EMBL/GenBank/DDBJ databases">
        <title>Methylomonas albis sp. nov. and Methylomonas fluvii sp. nov.: Two cold-adapted methanotrophs from the River Elbe and an amended description of Methylovulum psychrotolerans strain Eb1.</title>
        <authorList>
            <person name="Bussmann I.K."/>
            <person name="Klings K.-W."/>
            <person name="Warnstedt J."/>
            <person name="Hoppert M."/>
            <person name="Saborowski A."/>
            <person name="Horn F."/>
            <person name="Liebner S."/>
        </authorList>
    </citation>
    <scope>NUCLEOTIDE SEQUENCE [LARGE SCALE GENOMIC DNA]</scope>
    <source>
        <strain evidence="10 11">EbB</strain>
    </source>
</reference>
<keyword evidence="11" id="KW-1185">Reference proteome</keyword>
<dbReference type="InterPro" id="IPR006195">
    <property type="entry name" value="aa-tRNA-synth_II"/>
</dbReference>
<comment type="subcellular location">
    <subcellularLocation>
        <location evidence="8">Cytoplasm</location>
    </subcellularLocation>
</comment>
<keyword evidence="7 8" id="KW-0030">Aminoacyl-tRNA synthetase</keyword>
<feature type="binding site" evidence="8">
    <location>
        <position position="228"/>
    </location>
    <ligand>
        <name>ATP</name>
        <dbReference type="ChEBI" id="CHEBI:30616"/>
    </ligand>
</feature>
<sequence>MRSHKCGELNTQHLGQTVALCGWVHRRRDHGGVIFIDLRDRAGLVQVVFDPDMAESFAIAEHVRSEYVLRIEGIVRDRPEGTHNPNMSTGQIEILGKHIEVLNEAETPPFPLESDIEVNEETRLRFRYIDLRRTAMQQKMKVRRDVTRNLRQYLDDHEFFEIETPYLTKATPEGARDYIVPSRTHQNSFFALPQSPQLYKQLLMIAGMDRYYQVVRCFRDEDLRADRQPEFTQLDIETSFMNEQQIMAVMEEMIRRLFKDIIDVDLGDQFPVMSYAEAMNRYGSDRPDLRIPLELVDIAEEMKGVDFKVFSGPANDPNGRVVAMKLPEGGDLSRSVIDELTKFVGIYGAKGLAYIKVNDLAAGVEGLQSPIVKFAPADVWAKVMEKVGAQNGDLIFFGADKTGIVNEAMGALRVKLGLDRNLLTGPWKPLWVVDFPMFAWDEKAQRYTAIHHPFTAPSCSVEELVANPGTALSRAYDLVLNGTEVGGGSIRINRTAMQQTVFDILGIGHEEAREKFGFLLDALKYGAPPHGGIAFGLDRLVMLMTGASSIRDVIAFPKTQTAACPLFNAPALVSEEQLKELGIRLRTPAGKTEKQD</sequence>
<accession>A0ABR9DN13</accession>
<dbReference type="NCBIfam" id="NF001750">
    <property type="entry name" value="PRK00476.1"/>
    <property type="match status" value="1"/>
</dbReference>
<feature type="binding site" evidence="8">
    <location>
        <position position="491"/>
    </location>
    <ligand>
        <name>L-aspartate</name>
        <dbReference type="ChEBI" id="CHEBI:29991"/>
    </ligand>
</feature>
<dbReference type="InterPro" id="IPR004364">
    <property type="entry name" value="Aa-tRNA-synt_II"/>
</dbReference>
<dbReference type="SUPFAM" id="SSF50249">
    <property type="entry name" value="Nucleic acid-binding proteins"/>
    <property type="match status" value="1"/>
</dbReference>
<feature type="region of interest" description="Aspartate" evidence="8">
    <location>
        <begin position="197"/>
        <end position="200"/>
    </location>
</feature>
<proteinExistence type="inferred from homology"/>
<comment type="catalytic activity">
    <reaction evidence="8">
        <text>tRNA(Asx) + L-aspartate + ATP = L-aspartyl-tRNA(Asx) + AMP + diphosphate</text>
        <dbReference type="Rhea" id="RHEA:18349"/>
        <dbReference type="Rhea" id="RHEA-COMP:9710"/>
        <dbReference type="Rhea" id="RHEA-COMP:9711"/>
        <dbReference type="ChEBI" id="CHEBI:29991"/>
        <dbReference type="ChEBI" id="CHEBI:30616"/>
        <dbReference type="ChEBI" id="CHEBI:33019"/>
        <dbReference type="ChEBI" id="CHEBI:78442"/>
        <dbReference type="ChEBI" id="CHEBI:78516"/>
        <dbReference type="ChEBI" id="CHEBI:456215"/>
        <dbReference type="EC" id="6.1.1.23"/>
    </reaction>
</comment>
<feature type="domain" description="Aminoacyl-transfer RNA synthetases class-II family profile" evidence="9">
    <location>
        <begin position="140"/>
        <end position="557"/>
    </location>
</feature>
<dbReference type="InterPro" id="IPR004365">
    <property type="entry name" value="NA-bd_OB_tRNA"/>
</dbReference>
<dbReference type="Proteomes" id="UP000641152">
    <property type="component" value="Unassembled WGS sequence"/>
</dbReference>
<evidence type="ECO:0000259" key="9">
    <source>
        <dbReference type="PROSITE" id="PS50862"/>
    </source>
</evidence>
<comment type="function">
    <text evidence="8">Aspartyl-tRNA synthetase with relaxed tRNA specificity since it is able to aspartylate not only its cognate tRNA(Asp) but also tRNA(Asn). Reaction proceeds in two steps: L-aspartate is first activated by ATP to form Asp-AMP and then transferred to the acceptor end of tRNA(Asp/Asn).</text>
</comment>
<dbReference type="NCBIfam" id="TIGR00459">
    <property type="entry name" value="aspS_bact"/>
    <property type="match status" value="1"/>
</dbReference>
<feature type="binding site" evidence="8">
    <location>
        <begin position="219"/>
        <end position="221"/>
    </location>
    <ligand>
        <name>ATP</name>
        <dbReference type="ChEBI" id="CHEBI:30616"/>
    </ligand>
</feature>
<keyword evidence="4 8" id="KW-0547">Nucleotide-binding</keyword>
<evidence type="ECO:0000256" key="4">
    <source>
        <dbReference type="ARBA" id="ARBA00022741"/>
    </source>
</evidence>
<feature type="site" description="Important for tRNA non-discrimination" evidence="8">
    <location>
        <position position="30"/>
    </location>
</feature>
<feature type="binding site" evidence="8">
    <location>
        <position position="484"/>
    </location>
    <ligand>
        <name>ATP</name>
        <dbReference type="ChEBI" id="CHEBI:30616"/>
    </ligand>
</feature>
<dbReference type="PROSITE" id="PS50862">
    <property type="entry name" value="AA_TRNA_LIGASE_II"/>
    <property type="match status" value="1"/>
</dbReference>
<evidence type="ECO:0000256" key="5">
    <source>
        <dbReference type="ARBA" id="ARBA00022840"/>
    </source>
</evidence>
<dbReference type="Gene3D" id="3.30.930.10">
    <property type="entry name" value="Bira Bifunctional Protein, Domain 2"/>
    <property type="match status" value="1"/>
</dbReference>
<feature type="site" description="Important for tRNA non-discrimination" evidence="8">
    <location>
        <position position="81"/>
    </location>
</feature>
<evidence type="ECO:0000313" key="11">
    <source>
        <dbReference type="Proteomes" id="UP000641152"/>
    </source>
</evidence>
<feature type="binding site" evidence="8">
    <location>
        <position position="173"/>
    </location>
    <ligand>
        <name>L-aspartate</name>
        <dbReference type="ChEBI" id="CHEBI:29991"/>
    </ligand>
</feature>
<protein>
    <recommendedName>
        <fullName evidence="8">Aspartate--tRNA(Asp/Asn) ligase</fullName>
        <ecNumber evidence="8">6.1.1.23</ecNumber>
    </recommendedName>
    <alternativeName>
        <fullName evidence="8">Aspartyl-tRNA synthetase</fullName>
        <shortName evidence="8">AspRS</shortName>
    </alternativeName>
    <alternativeName>
        <fullName evidence="8">Non-discriminating aspartyl-tRNA synthetase</fullName>
        <shortName evidence="8">ND-AspRS</shortName>
    </alternativeName>
</protein>
<dbReference type="SUPFAM" id="SSF55261">
    <property type="entry name" value="GAD domain-like"/>
    <property type="match status" value="1"/>
</dbReference>
<evidence type="ECO:0000256" key="7">
    <source>
        <dbReference type="ARBA" id="ARBA00023146"/>
    </source>
</evidence>
<name>A0ABR9DN13_9GAMM</name>
<dbReference type="CDD" id="cd00777">
    <property type="entry name" value="AspRS_core"/>
    <property type="match status" value="1"/>
</dbReference>
<dbReference type="InterPro" id="IPR012340">
    <property type="entry name" value="NA-bd_OB-fold"/>
</dbReference>
<comment type="caution">
    <text evidence="10">The sequence shown here is derived from an EMBL/GenBank/DDBJ whole genome shotgun (WGS) entry which is preliminary data.</text>
</comment>
<dbReference type="InterPro" id="IPR045864">
    <property type="entry name" value="aa-tRNA-synth_II/BPL/LPL"/>
</dbReference>
<dbReference type="InterPro" id="IPR029351">
    <property type="entry name" value="GAD_dom"/>
</dbReference>
<evidence type="ECO:0000256" key="1">
    <source>
        <dbReference type="ARBA" id="ARBA00006303"/>
    </source>
</evidence>
<dbReference type="Pfam" id="PF00152">
    <property type="entry name" value="tRNA-synt_2"/>
    <property type="match status" value="1"/>
</dbReference>
<dbReference type="Pfam" id="PF01336">
    <property type="entry name" value="tRNA_anti-codon"/>
    <property type="match status" value="1"/>
</dbReference>
<dbReference type="Gene3D" id="2.40.50.140">
    <property type="entry name" value="Nucleic acid-binding proteins"/>
    <property type="match status" value="1"/>
</dbReference>
<keyword evidence="3 8" id="KW-0436">Ligase</keyword>
<dbReference type="EMBL" id="JACXST010000003">
    <property type="protein sequence ID" value="MBD9363654.1"/>
    <property type="molecule type" value="Genomic_DNA"/>
</dbReference>
<dbReference type="InterPro" id="IPR004524">
    <property type="entry name" value="Asp-tRNA-ligase_1"/>
</dbReference>
<dbReference type="EC" id="6.1.1.23" evidence="8"/>
<gene>
    <name evidence="8 10" type="primary">aspS</name>
    <name evidence="10" type="ORF">EBB_24830</name>
</gene>
<dbReference type="InterPro" id="IPR047089">
    <property type="entry name" value="Asp-tRNA-ligase_1_N"/>
</dbReference>
<dbReference type="InterPro" id="IPR002312">
    <property type="entry name" value="Asp/Asn-tRNA-synth_IIb"/>
</dbReference>
<evidence type="ECO:0000256" key="2">
    <source>
        <dbReference type="ARBA" id="ARBA00022490"/>
    </source>
</evidence>
<dbReference type="Pfam" id="PF02938">
    <property type="entry name" value="GAD"/>
    <property type="match status" value="1"/>
</dbReference>
<comment type="subunit">
    <text evidence="8">Homodimer.</text>
</comment>
<keyword evidence="2 8" id="KW-0963">Cytoplasm</keyword>
<dbReference type="RefSeq" id="WP_192396308.1">
    <property type="nucleotide sequence ID" value="NZ_CAJHIU010000003.1"/>
</dbReference>
<comment type="similarity">
    <text evidence="1 8">Belongs to the class-II aminoacyl-tRNA synthetase family. Type 1 subfamily.</text>
</comment>
<dbReference type="CDD" id="cd04317">
    <property type="entry name" value="EcAspRS_like_N"/>
    <property type="match status" value="1"/>
</dbReference>
<dbReference type="Gene3D" id="3.30.1360.30">
    <property type="entry name" value="GAD-like domain"/>
    <property type="match status" value="1"/>
</dbReference>
<feature type="binding site" evidence="8">
    <location>
        <position position="451"/>
    </location>
    <ligand>
        <name>L-aspartate</name>
        <dbReference type="ChEBI" id="CHEBI:29991"/>
    </ligand>
</feature>
<evidence type="ECO:0000313" key="10">
    <source>
        <dbReference type="EMBL" id="MBD9363654.1"/>
    </source>
</evidence>
<dbReference type="InterPro" id="IPR004115">
    <property type="entry name" value="GAD-like_sf"/>
</dbReference>
<dbReference type="GO" id="GO:0004815">
    <property type="term" value="F:aspartate-tRNA ligase activity"/>
    <property type="evidence" value="ECO:0007669"/>
    <property type="project" value="UniProtKB-EC"/>
</dbReference>
<evidence type="ECO:0000256" key="3">
    <source>
        <dbReference type="ARBA" id="ARBA00022598"/>
    </source>
</evidence>
<feature type="binding site" evidence="8">
    <location>
        <begin position="536"/>
        <end position="539"/>
    </location>
    <ligand>
        <name>ATP</name>
        <dbReference type="ChEBI" id="CHEBI:30616"/>
    </ligand>
</feature>